<dbReference type="STRING" id="619304.SAMN05421760_104105"/>
<feature type="signal peptide" evidence="1">
    <location>
        <begin position="1"/>
        <end position="21"/>
    </location>
</feature>
<feature type="chain" id="PRO_5009943340" evidence="1">
    <location>
        <begin position="22"/>
        <end position="291"/>
    </location>
</feature>
<accession>A0A1N7LKI8</accession>
<evidence type="ECO:0000313" key="3">
    <source>
        <dbReference type="Proteomes" id="UP000185999"/>
    </source>
</evidence>
<dbReference type="Proteomes" id="UP000185999">
    <property type="component" value="Unassembled WGS sequence"/>
</dbReference>
<keyword evidence="3" id="KW-1185">Reference proteome</keyword>
<proteinExistence type="predicted"/>
<evidence type="ECO:0000256" key="1">
    <source>
        <dbReference type="SAM" id="SignalP"/>
    </source>
</evidence>
<dbReference type="OrthoDB" id="6115204at2"/>
<keyword evidence="1" id="KW-0732">Signal</keyword>
<evidence type="ECO:0000313" key="2">
    <source>
        <dbReference type="EMBL" id="SIS74336.1"/>
    </source>
</evidence>
<organism evidence="2 3">
    <name type="scientific">Neptunomonas antarctica</name>
    <dbReference type="NCBI Taxonomy" id="619304"/>
    <lineage>
        <taxon>Bacteria</taxon>
        <taxon>Pseudomonadati</taxon>
        <taxon>Pseudomonadota</taxon>
        <taxon>Gammaproteobacteria</taxon>
        <taxon>Oceanospirillales</taxon>
        <taxon>Oceanospirillaceae</taxon>
        <taxon>Neptunomonas</taxon>
    </lineage>
</organism>
<name>A0A1N7LKI8_9GAMM</name>
<protein>
    <submittedName>
        <fullName evidence="2">Uncharacterized protein</fullName>
    </submittedName>
</protein>
<gene>
    <name evidence="2" type="ORF">SAMN05421760_104105</name>
</gene>
<dbReference type="AlphaFoldDB" id="A0A1N7LKI8"/>
<sequence>MRFISLALVSLLATIPFTGMAYAGATYEGPDSVPLFHPLCLNGLKSQEDEGGAFDMSRCSDEYQSIVVKQTPDGSYYAKRPENTSGEAQGYVVYQPIGTLDKAMELLLVHDKESQKETQASIYVIGRLPHLSEGSRAFITSIGEGGDRCNGGIQSARLISEAILEVDINVNPATLMALESLDSSGSDNESDQAPQKSLIKSALSSLSLKPKRQLDDRPTTCIGSVTKSYDLLNDKKSYTWVHFREENTRVAVDPYQQCFDELVADFVTPPQTINMQDFEVFKQLFISECKK</sequence>
<dbReference type="RefSeq" id="WP_054341579.1">
    <property type="nucleotide sequence ID" value="NZ_FTOE01000004.1"/>
</dbReference>
<dbReference type="EMBL" id="FTOE01000004">
    <property type="protein sequence ID" value="SIS74336.1"/>
    <property type="molecule type" value="Genomic_DNA"/>
</dbReference>
<reference evidence="3" key="1">
    <citation type="submission" date="2017-01" db="EMBL/GenBank/DDBJ databases">
        <authorList>
            <person name="Varghese N."/>
            <person name="Submissions S."/>
        </authorList>
    </citation>
    <scope>NUCLEOTIDE SEQUENCE [LARGE SCALE GENOMIC DNA]</scope>
    <source>
        <strain evidence="3">DSM 22306</strain>
    </source>
</reference>